<dbReference type="EC" id="4.2.-.-" evidence="4"/>
<comment type="similarity">
    <text evidence="1 4">Belongs to the prolyl-tRNA editing family. YbaK/EbsC subfamily.</text>
</comment>
<dbReference type="PANTHER" id="PTHR30411">
    <property type="entry name" value="CYTOPLASMIC PROTEIN"/>
    <property type="match status" value="1"/>
</dbReference>
<dbReference type="PIRSF" id="PIRSF006181">
    <property type="entry name" value="EbsC_YbaK"/>
    <property type="match status" value="1"/>
</dbReference>
<gene>
    <name evidence="6" type="primary">ybaK</name>
    <name evidence="6" type="ORF">H9626_00670</name>
</gene>
<comment type="caution">
    <text evidence="6">The sequence shown here is derived from an EMBL/GenBank/DDBJ whole genome shotgun (WGS) entry which is preliminary data.</text>
</comment>
<dbReference type="PANTHER" id="PTHR30411:SF0">
    <property type="entry name" value="CYS-TRNA(PRO)_CYS-TRNA(CYS) DEACYLASE YBAK"/>
    <property type="match status" value="1"/>
</dbReference>
<dbReference type="NCBIfam" id="TIGR00011">
    <property type="entry name" value="YbaK_EbsC"/>
    <property type="match status" value="1"/>
</dbReference>
<dbReference type="Proteomes" id="UP000616346">
    <property type="component" value="Unassembled WGS sequence"/>
</dbReference>
<keyword evidence="7" id="KW-1185">Reference proteome</keyword>
<accession>A0ABR8V7S1</accession>
<evidence type="ECO:0000313" key="6">
    <source>
        <dbReference type="EMBL" id="MBD8000742.1"/>
    </source>
</evidence>
<dbReference type="InterPro" id="IPR036754">
    <property type="entry name" value="YbaK/aa-tRNA-synt-asso_dom_sf"/>
</dbReference>
<evidence type="ECO:0000256" key="3">
    <source>
        <dbReference type="ARBA" id="ARBA00023239"/>
    </source>
</evidence>
<evidence type="ECO:0000259" key="5">
    <source>
        <dbReference type="Pfam" id="PF04073"/>
    </source>
</evidence>
<evidence type="ECO:0000256" key="2">
    <source>
        <dbReference type="ARBA" id="ARBA00022917"/>
    </source>
</evidence>
<protein>
    <recommendedName>
        <fullName evidence="4">Cys-tRNA(Pro)/Cys-tRNA(Cys) deacylase</fullName>
        <ecNumber evidence="4">4.2.-.-</ecNumber>
    </recommendedName>
</protein>
<evidence type="ECO:0000256" key="1">
    <source>
        <dbReference type="ARBA" id="ARBA00009798"/>
    </source>
</evidence>
<sequence length="162" mass="17905">MAKEKIAKTNAARLLDKDKISYELVPYEVDENDLSCVHVAASLNENIEQVFKTLVLHGDKSGYFVCVIPGEHEVDLKLAAKVSGNKKCDLIPMKELLPLTGYIRGGCSPIGMKKHFPTYIHHTCNDFPFIYVSAGIRGLQVKIAPADLIKVSRAEVCTLFAD</sequence>
<keyword evidence="3 4" id="KW-0456">Lyase</keyword>
<dbReference type="CDD" id="cd00002">
    <property type="entry name" value="YbaK_deacylase"/>
    <property type="match status" value="1"/>
</dbReference>
<dbReference type="InterPro" id="IPR007214">
    <property type="entry name" value="YbaK/aa-tRNA-synth-assoc-dom"/>
</dbReference>
<proteinExistence type="inferred from homology"/>
<evidence type="ECO:0000256" key="4">
    <source>
        <dbReference type="PIRNR" id="PIRNR006181"/>
    </source>
</evidence>
<dbReference type="Pfam" id="PF04073">
    <property type="entry name" value="tRNA_edit"/>
    <property type="match status" value="1"/>
</dbReference>
<keyword evidence="2 4" id="KW-0648">Protein biosynthesis</keyword>
<dbReference type="RefSeq" id="WP_191709246.1">
    <property type="nucleotide sequence ID" value="NZ_JACSPQ010000001.1"/>
</dbReference>
<name>A0ABR8V7S1_9BACT</name>
<dbReference type="EMBL" id="JACSPQ010000001">
    <property type="protein sequence ID" value="MBD8000742.1"/>
    <property type="molecule type" value="Genomic_DNA"/>
</dbReference>
<evidence type="ECO:0000313" key="7">
    <source>
        <dbReference type="Proteomes" id="UP000616346"/>
    </source>
</evidence>
<dbReference type="SUPFAM" id="SSF55826">
    <property type="entry name" value="YbaK/ProRS associated domain"/>
    <property type="match status" value="1"/>
</dbReference>
<feature type="domain" description="YbaK/aminoacyl-tRNA synthetase-associated" evidence="5">
    <location>
        <begin position="35"/>
        <end position="150"/>
    </location>
</feature>
<dbReference type="Gene3D" id="3.90.960.10">
    <property type="entry name" value="YbaK/aminoacyl-tRNA synthetase-associated domain"/>
    <property type="match status" value="1"/>
</dbReference>
<organism evidence="6 7">
    <name type="scientific">Phocaeicola faecium</name>
    <dbReference type="NCBI Taxonomy" id="2762213"/>
    <lineage>
        <taxon>Bacteria</taxon>
        <taxon>Pseudomonadati</taxon>
        <taxon>Bacteroidota</taxon>
        <taxon>Bacteroidia</taxon>
        <taxon>Bacteroidales</taxon>
        <taxon>Bacteroidaceae</taxon>
        <taxon>Phocaeicola</taxon>
    </lineage>
</organism>
<reference evidence="6 7" key="1">
    <citation type="submission" date="2020-08" db="EMBL/GenBank/DDBJ databases">
        <title>A Genomic Blueprint of the Chicken Gut Microbiome.</title>
        <authorList>
            <person name="Gilroy R."/>
            <person name="Ravi A."/>
            <person name="Getino M."/>
            <person name="Pursley I."/>
            <person name="Horton D.L."/>
            <person name="Alikhan N.-F."/>
            <person name="Baker D."/>
            <person name="Gharbi K."/>
            <person name="Hall N."/>
            <person name="Watson M."/>
            <person name="Adriaenssens E.M."/>
            <person name="Foster-Nyarko E."/>
            <person name="Jarju S."/>
            <person name="Secka A."/>
            <person name="Antonio M."/>
            <person name="Oren A."/>
            <person name="Chaudhuri R."/>
            <person name="La Ragione R.M."/>
            <person name="Hildebrand F."/>
            <person name="Pallen M.J."/>
        </authorList>
    </citation>
    <scope>NUCLEOTIDE SEQUENCE [LARGE SCALE GENOMIC DNA]</scope>
    <source>
        <strain evidence="6 7">Sa1YUN3</strain>
    </source>
</reference>
<dbReference type="InterPro" id="IPR004369">
    <property type="entry name" value="Prolyl-tRNA_editing_YbaK/EbsC"/>
</dbReference>